<feature type="domain" description="Rv2993c-like N-terminal" evidence="3">
    <location>
        <begin position="1"/>
        <end position="67"/>
    </location>
</feature>
<dbReference type="GO" id="GO:0018773">
    <property type="term" value="F:acetylpyruvate hydrolase activity"/>
    <property type="evidence" value="ECO:0007669"/>
    <property type="project" value="TreeGrafter"/>
</dbReference>
<keyword evidence="4" id="KW-0378">Hydrolase</keyword>
<proteinExistence type="predicted"/>
<dbReference type="InterPro" id="IPR011234">
    <property type="entry name" value="Fumarylacetoacetase-like_C"/>
</dbReference>
<keyword evidence="1" id="KW-0479">Metal-binding</keyword>
<dbReference type="GO" id="GO:0016853">
    <property type="term" value="F:isomerase activity"/>
    <property type="evidence" value="ECO:0007669"/>
    <property type="project" value="UniProtKB-ARBA"/>
</dbReference>
<dbReference type="InterPro" id="IPR036663">
    <property type="entry name" value="Fumarylacetoacetase_C_sf"/>
</dbReference>
<dbReference type="FunFam" id="3.90.850.10:FF:000002">
    <property type="entry name" value="2-hydroxyhepta-2,4-diene-1,7-dioate isomerase"/>
    <property type="match status" value="1"/>
</dbReference>
<dbReference type="PANTHER" id="PTHR11820:SF7">
    <property type="entry name" value="ACYLPYRUVASE FAHD1, MITOCHONDRIAL"/>
    <property type="match status" value="1"/>
</dbReference>
<organism evidence="4">
    <name type="scientific">Nakamurella sp. A5-74</name>
    <dbReference type="NCBI Taxonomy" id="3158264"/>
    <lineage>
        <taxon>Bacteria</taxon>
        <taxon>Bacillati</taxon>
        <taxon>Actinomycetota</taxon>
        <taxon>Actinomycetes</taxon>
        <taxon>Nakamurellales</taxon>
        <taxon>Nakamurellaceae</taxon>
        <taxon>Nakamurella</taxon>
    </lineage>
</organism>
<sequence length="270" mass="28642">MRLARVAHPEHGVAFVTVDGDFDGYDAQGRPIPAVGTSAREILAHPFGTPEYSGRVFDLAQCRLLAPILPPKIVAFGRTYAEHAAELGNHVPDEPLCFLKPSTSVVGPGAAIALPAQSREVSFEGELAVVIGRPCRDVAAEDVSSVILGYTIANDVTARDLQKTDGQWARAKGFDTFCPLGPWIETDLDPAGLNIRTEVDGEVKQDGTTSDMVFTIGELIEWISSAMTLLPGDVVLTGTPEGVGLLSEGNIVSIEIEGIGTLVNPVSARR</sequence>
<reference evidence="4" key="1">
    <citation type="submission" date="2024-05" db="EMBL/GenBank/DDBJ databases">
        <authorList>
            <person name="Cai S.Y."/>
            <person name="Jin L.M."/>
            <person name="Li H.R."/>
        </authorList>
    </citation>
    <scope>NUCLEOTIDE SEQUENCE</scope>
    <source>
        <strain evidence="4">A5-74</strain>
    </source>
</reference>
<dbReference type="PANTHER" id="PTHR11820">
    <property type="entry name" value="ACYLPYRUVASE"/>
    <property type="match status" value="1"/>
</dbReference>
<evidence type="ECO:0000259" key="3">
    <source>
        <dbReference type="Pfam" id="PF10370"/>
    </source>
</evidence>
<gene>
    <name evidence="4" type="ORF">ABLG96_07165</name>
</gene>
<dbReference type="Pfam" id="PF10370">
    <property type="entry name" value="Rv2993c-like_N"/>
    <property type="match status" value="1"/>
</dbReference>
<evidence type="ECO:0000256" key="1">
    <source>
        <dbReference type="ARBA" id="ARBA00022723"/>
    </source>
</evidence>
<dbReference type="Gene3D" id="3.90.850.10">
    <property type="entry name" value="Fumarylacetoacetase-like, C-terminal domain"/>
    <property type="match status" value="1"/>
</dbReference>
<accession>A0AAU8DSW1</accession>
<dbReference type="Pfam" id="PF01557">
    <property type="entry name" value="FAA_hydrolase"/>
    <property type="match status" value="1"/>
</dbReference>
<feature type="domain" description="Fumarylacetoacetase-like C-terminal" evidence="2">
    <location>
        <begin position="72"/>
        <end position="266"/>
    </location>
</feature>
<dbReference type="RefSeq" id="WP_353650682.1">
    <property type="nucleotide sequence ID" value="NZ_CP159218.1"/>
</dbReference>
<dbReference type="AlphaFoldDB" id="A0AAU8DSW1"/>
<dbReference type="GO" id="GO:0046872">
    <property type="term" value="F:metal ion binding"/>
    <property type="evidence" value="ECO:0007669"/>
    <property type="project" value="UniProtKB-KW"/>
</dbReference>
<dbReference type="Gene3D" id="2.30.30.370">
    <property type="entry name" value="FAH"/>
    <property type="match status" value="1"/>
</dbReference>
<dbReference type="EMBL" id="CP159218">
    <property type="protein sequence ID" value="XCG65071.1"/>
    <property type="molecule type" value="Genomic_DNA"/>
</dbReference>
<evidence type="ECO:0000259" key="2">
    <source>
        <dbReference type="Pfam" id="PF01557"/>
    </source>
</evidence>
<dbReference type="GO" id="GO:0019752">
    <property type="term" value="P:carboxylic acid metabolic process"/>
    <property type="evidence" value="ECO:0007669"/>
    <property type="project" value="UniProtKB-ARBA"/>
</dbReference>
<dbReference type="InterPro" id="IPR018833">
    <property type="entry name" value="Rv2993c-like_N"/>
</dbReference>
<protein>
    <submittedName>
        <fullName evidence="4">Fumarylacetoacetate hydrolase family protein</fullName>
    </submittedName>
</protein>
<name>A0AAU8DSW1_9ACTN</name>
<dbReference type="SUPFAM" id="SSF56529">
    <property type="entry name" value="FAH"/>
    <property type="match status" value="1"/>
</dbReference>
<evidence type="ECO:0000313" key="4">
    <source>
        <dbReference type="EMBL" id="XCG65071.1"/>
    </source>
</evidence>